<sequence length="401" mass="45460">MNSRQNKVVKLASREANLKRKLRRHLRTLGFKKSESGLFQIEGNSKDVIRTLHAAQREERLCANRQFISDKAPSLLKHFAGGTDIDPERISPVLEKIASGTWQGDLFRLASLSWSVPVSNGFGRRIRYLVWDKHNGKLIGLIAIGDPVFNLAVRDNLIGWDVHDRSARLVNIMDAYVLGAVPPYNSLLGGKLVACLLRSRDIYDDFAQLYGATAGIISQQEKKARLLAITTSSSMGRSSVYNRLKLDGTEYLRPIGYTGGWGHFHIPDRLFAELRDYLRDAGHHYADLHRFGQGPNWRLRTTRAALDALGFKDDMLRHGIQRQVFLCLLAENAKHILKTGKGRPDVKTLLTAADVAERAVSRWMIPRSRRRTEYLQWTPDNLFDLFGSQSRMMRSRVLKSG</sequence>
<dbReference type="AlphaFoldDB" id="A0A1T4S9C6"/>
<keyword evidence="2" id="KW-1185">Reference proteome</keyword>
<reference evidence="1 2" key="1">
    <citation type="submission" date="2017-02" db="EMBL/GenBank/DDBJ databases">
        <authorList>
            <person name="Peterson S.W."/>
        </authorList>
    </citation>
    <scope>NUCLEOTIDE SEQUENCE [LARGE SCALE GENOMIC DNA]</scope>
    <source>
        <strain evidence="1 2">USBA 369</strain>
    </source>
</reference>
<accession>A0A1T4S9C6</accession>
<dbReference type="EMBL" id="FUXL01000009">
    <property type="protein sequence ID" value="SKA24843.1"/>
    <property type="molecule type" value="Genomic_DNA"/>
</dbReference>
<organism evidence="1 2">
    <name type="scientific">Consotaella salsifontis</name>
    <dbReference type="NCBI Taxonomy" id="1365950"/>
    <lineage>
        <taxon>Bacteria</taxon>
        <taxon>Pseudomonadati</taxon>
        <taxon>Pseudomonadota</taxon>
        <taxon>Alphaproteobacteria</taxon>
        <taxon>Hyphomicrobiales</taxon>
        <taxon>Aurantimonadaceae</taxon>
        <taxon>Consotaella</taxon>
    </lineage>
</organism>
<dbReference type="STRING" id="1365950.SAMN05428963_109140"/>
<evidence type="ECO:0000313" key="1">
    <source>
        <dbReference type="EMBL" id="SKA24843.1"/>
    </source>
</evidence>
<proteinExistence type="predicted"/>
<dbReference type="Pfam" id="PF14236">
    <property type="entry name" value="DruA"/>
    <property type="match status" value="1"/>
</dbReference>
<dbReference type="Proteomes" id="UP000190135">
    <property type="component" value="Unassembled WGS sequence"/>
</dbReference>
<dbReference type="OrthoDB" id="6637466at2"/>
<protein>
    <submittedName>
        <fullName evidence="1">Uncharacterized protein</fullName>
    </submittedName>
</protein>
<name>A0A1T4S9C6_9HYPH</name>
<evidence type="ECO:0000313" key="2">
    <source>
        <dbReference type="Proteomes" id="UP000190135"/>
    </source>
</evidence>
<dbReference type="InterPro" id="IPR025639">
    <property type="entry name" value="DruA"/>
</dbReference>
<gene>
    <name evidence="1" type="ORF">SAMN05428963_109140</name>
</gene>